<organism evidence="2 3">
    <name type="scientific">Scophthalmus maximus</name>
    <name type="common">Turbot</name>
    <name type="synonym">Psetta maxima</name>
    <dbReference type="NCBI Taxonomy" id="52904"/>
    <lineage>
        <taxon>Eukaryota</taxon>
        <taxon>Metazoa</taxon>
        <taxon>Chordata</taxon>
        <taxon>Craniata</taxon>
        <taxon>Vertebrata</taxon>
        <taxon>Euteleostomi</taxon>
        <taxon>Actinopterygii</taxon>
        <taxon>Neopterygii</taxon>
        <taxon>Teleostei</taxon>
        <taxon>Neoteleostei</taxon>
        <taxon>Acanthomorphata</taxon>
        <taxon>Carangaria</taxon>
        <taxon>Pleuronectiformes</taxon>
        <taxon>Pleuronectoidei</taxon>
        <taxon>Scophthalmidae</taxon>
        <taxon>Scophthalmus</taxon>
    </lineage>
</organism>
<feature type="compositionally biased region" description="Acidic residues" evidence="1">
    <location>
        <begin position="78"/>
        <end position="88"/>
    </location>
</feature>
<accession>A0A6A4SQ87</accession>
<proteinExistence type="predicted"/>
<dbReference type="Proteomes" id="UP000438429">
    <property type="component" value="Unassembled WGS sequence"/>
</dbReference>
<feature type="compositionally biased region" description="Basic and acidic residues" evidence="1">
    <location>
        <begin position="68"/>
        <end position="77"/>
    </location>
</feature>
<comment type="caution">
    <text evidence="2">The sequence shown here is derived from an EMBL/GenBank/DDBJ whole genome shotgun (WGS) entry which is preliminary data.</text>
</comment>
<evidence type="ECO:0000313" key="3">
    <source>
        <dbReference type="Proteomes" id="UP000438429"/>
    </source>
</evidence>
<evidence type="ECO:0000256" key="1">
    <source>
        <dbReference type="SAM" id="MobiDB-lite"/>
    </source>
</evidence>
<dbReference type="EMBL" id="VEVO01000011">
    <property type="protein sequence ID" value="KAF0034725.1"/>
    <property type="molecule type" value="Genomic_DNA"/>
</dbReference>
<feature type="region of interest" description="Disordered" evidence="1">
    <location>
        <begin position="58"/>
        <end position="88"/>
    </location>
</feature>
<reference evidence="2 3" key="1">
    <citation type="submission" date="2019-06" db="EMBL/GenBank/DDBJ databases">
        <title>Draft genomes of female and male turbot (Scophthalmus maximus).</title>
        <authorList>
            <person name="Xu H."/>
            <person name="Xu X.-W."/>
            <person name="Shao C."/>
            <person name="Chen S."/>
        </authorList>
    </citation>
    <scope>NUCLEOTIDE SEQUENCE [LARGE SCALE GENOMIC DNA]</scope>
    <source>
        <strain evidence="2">Ysfricsl-2016a</strain>
        <tissue evidence="2">Blood</tissue>
    </source>
</reference>
<protein>
    <submittedName>
        <fullName evidence="2">Uncharacterized protein</fullName>
    </submittedName>
</protein>
<name>A0A6A4SQ87_SCOMX</name>
<sequence>MLWMREGHKTRDMLTRMSNDQKAETLQKLITPTSLSKSPEWLHLQSINFNFSLPSSFSHPVSGSVSRQQDKGGNHHDDDDDDDDNDSA</sequence>
<dbReference type="AlphaFoldDB" id="A0A6A4SQ87"/>
<gene>
    <name evidence="2" type="ORF">F2P81_012483</name>
</gene>
<evidence type="ECO:0000313" key="2">
    <source>
        <dbReference type="EMBL" id="KAF0034725.1"/>
    </source>
</evidence>